<reference evidence="4 5" key="1">
    <citation type="submission" date="2023-03" db="EMBL/GenBank/DDBJ databases">
        <title>Genome insight into feeding habits of ladybird beetles.</title>
        <authorList>
            <person name="Li H.-S."/>
            <person name="Huang Y.-H."/>
            <person name="Pang H."/>
        </authorList>
    </citation>
    <scope>NUCLEOTIDE SEQUENCE [LARGE SCALE GENOMIC DNA]</scope>
    <source>
        <strain evidence="4">SYSU_2023b</strain>
        <tissue evidence="4">Whole body</tissue>
    </source>
</reference>
<dbReference type="PANTHER" id="PTHR14684:SF2">
    <property type="entry name" value="THIOREDOXIN DOMAIN-CONTAINING PROTEIN 15"/>
    <property type="match status" value="1"/>
</dbReference>
<feature type="chain" id="PRO_5043844870" description="Thioredoxin domain-containing protein" evidence="2">
    <location>
        <begin position="23"/>
        <end position="281"/>
    </location>
</feature>
<dbReference type="Pfam" id="PF00085">
    <property type="entry name" value="Thioredoxin"/>
    <property type="match status" value="1"/>
</dbReference>
<dbReference type="EMBL" id="JARQZJ010000121">
    <property type="protein sequence ID" value="KAK9887833.1"/>
    <property type="molecule type" value="Genomic_DNA"/>
</dbReference>
<keyword evidence="1" id="KW-0812">Transmembrane</keyword>
<dbReference type="PANTHER" id="PTHR14684">
    <property type="entry name" value="THIOREDOXIN DOMAIN-CONTAINING PROTEIN 15"/>
    <property type="match status" value="1"/>
</dbReference>
<dbReference type="Proteomes" id="UP001431783">
    <property type="component" value="Unassembled WGS sequence"/>
</dbReference>
<dbReference type="InterPro" id="IPR042418">
    <property type="entry name" value="TXNDC15"/>
</dbReference>
<keyword evidence="1" id="KW-0472">Membrane</keyword>
<dbReference type="SUPFAM" id="SSF52833">
    <property type="entry name" value="Thioredoxin-like"/>
    <property type="match status" value="1"/>
</dbReference>
<dbReference type="Gene3D" id="3.40.30.10">
    <property type="entry name" value="Glutaredoxin"/>
    <property type="match status" value="1"/>
</dbReference>
<organism evidence="4 5">
    <name type="scientific">Henosepilachna vigintioctopunctata</name>
    <dbReference type="NCBI Taxonomy" id="420089"/>
    <lineage>
        <taxon>Eukaryota</taxon>
        <taxon>Metazoa</taxon>
        <taxon>Ecdysozoa</taxon>
        <taxon>Arthropoda</taxon>
        <taxon>Hexapoda</taxon>
        <taxon>Insecta</taxon>
        <taxon>Pterygota</taxon>
        <taxon>Neoptera</taxon>
        <taxon>Endopterygota</taxon>
        <taxon>Coleoptera</taxon>
        <taxon>Polyphaga</taxon>
        <taxon>Cucujiformia</taxon>
        <taxon>Coccinelloidea</taxon>
        <taxon>Coccinellidae</taxon>
        <taxon>Epilachninae</taxon>
        <taxon>Epilachnini</taxon>
        <taxon>Henosepilachna</taxon>
    </lineage>
</organism>
<name>A0AAW1V390_9CUCU</name>
<evidence type="ECO:0000259" key="3">
    <source>
        <dbReference type="Pfam" id="PF00085"/>
    </source>
</evidence>
<gene>
    <name evidence="4" type="ORF">WA026_000144</name>
</gene>
<accession>A0AAW1V390</accession>
<evidence type="ECO:0000313" key="4">
    <source>
        <dbReference type="EMBL" id="KAK9887833.1"/>
    </source>
</evidence>
<feature type="domain" description="Thioredoxin" evidence="3">
    <location>
        <begin position="118"/>
        <end position="193"/>
    </location>
</feature>
<keyword evidence="1" id="KW-1133">Transmembrane helix</keyword>
<comment type="caution">
    <text evidence="4">The sequence shown here is derived from an EMBL/GenBank/DDBJ whole genome shotgun (WGS) entry which is preliminary data.</text>
</comment>
<dbReference type="InterPro" id="IPR013766">
    <property type="entry name" value="Thioredoxin_domain"/>
</dbReference>
<proteinExistence type="predicted"/>
<feature type="transmembrane region" description="Helical" evidence="1">
    <location>
        <begin position="234"/>
        <end position="251"/>
    </location>
</feature>
<evidence type="ECO:0000256" key="2">
    <source>
        <dbReference type="SAM" id="SignalP"/>
    </source>
</evidence>
<protein>
    <recommendedName>
        <fullName evidence="3">Thioredoxin domain-containing protein</fullName>
    </recommendedName>
</protein>
<evidence type="ECO:0000313" key="5">
    <source>
        <dbReference type="Proteomes" id="UP001431783"/>
    </source>
</evidence>
<sequence length="281" mass="31578">MFFIEILAFLTVLCIFPSFLYGNDISSNDLTPETESLPKVLENVENDASIPTEDVSPNTTINVKWGTSNLTTAKNETIKVVQCSHVPYDNLTVQIVNDTELIRILTPNSNITSRDVSAPCVLVLFYSKYGTFSSMAAPHFNALPRAFPTIQMVAINAMMYHLFNTQNGIVGIPSLLLFHNGKPVAKFNDPEYTLDLFSKFVTRHTGVPAKEKSIVTSADFAGPVTSSPSKGSDIFLVISWLFVIFCAMYYFTKSSWWRWILETVQNNWRDSEDQAEHLHND</sequence>
<dbReference type="GO" id="GO:0005929">
    <property type="term" value="C:cilium"/>
    <property type="evidence" value="ECO:0007669"/>
    <property type="project" value="TreeGrafter"/>
</dbReference>
<keyword evidence="5" id="KW-1185">Reference proteome</keyword>
<feature type="signal peptide" evidence="2">
    <location>
        <begin position="1"/>
        <end position="22"/>
    </location>
</feature>
<evidence type="ECO:0000256" key="1">
    <source>
        <dbReference type="SAM" id="Phobius"/>
    </source>
</evidence>
<keyword evidence="2" id="KW-0732">Signal</keyword>
<dbReference type="InterPro" id="IPR036249">
    <property type="entry name" value="Thioredoxin-like_sf"/>
</dbReference>
<dbReference type="GO" id="GO:0060271">
    <property type="term" value="P:cilium assembly"/>
    <property type="evidence" value="ECO:0007669"/>
    <property type="project" value="TreeGrafter"/>
</dbReference>
<dbReference type="AlphaFoldDB" id="A0AAW1V390"/>